<dbReference type="Gene3D" id="3.30.710.10">
    <property type="entry name" value="Potassium Channel Kv1.1, Chain A"/>
    <property type="match status" value="1"/>
</dbReference>
<keyword evidence="2" id="KW-0539">Nucleus</keyword>
<feature type="compositionally biased region" description="Gly residues" evidence="4">
    <location>
        <begin position="31"/>
        <end position="46"/>
    </location>
</feature>
<dbReference type="SMART" id="SM00355">
    <property type="entry name" value="ZnF_C2H2"/>
    <property type="match status" value="2"/>
</dbReference>
<feature type="compositionally biased region" description="Polar residues" evidence="4">
    <location>
        <begin position="495"/>
        <end position="516"/>
    </location>
</feature>
<sequence length="805" mass="84925">MDAASTHPLGGRPASCTGGGGVGVGVGGGGGGGVGGGGGRMPGGPGSSSPQQFCLRWHNHQASLLSSLPLLLDQSHLTDVTLMAEGQKIKAHRVVLSACSTFFSELFRTLDGAQYPVVVLPGASYHAVAALITFMYSGEVNVYEAQISVLLSLAETLGIKGLADFNGNPNKSSTPSTEASSSRDSDVPSPYHSMKVSSPVDNYFARPYAFGSDMFEMRNNATQALNLITNTGGSNGTSNNSSTTPGASAPSHLNDGFSGSTSNAAHTIVANLASKSNDLYARFEAERNEQLSAEALCKMNELNLHAENAILKEKQHHLNRSVTPVRSVYAQQQQQHSHSPHATGSDNRSIVESAMFGNFGNDNSRECKLSNGPLLLGMKLKEEDLSDSIHQLNQSYGSVPSTPTPQTPGLEDAAGRVTQSTTTTRKTLNSQDTATNKRKKLEQIAENLFETLKQSTEGSKLPLHLFSKPPTVTPVSSTQNPYLAHHFLTNESASKTPENFSLESSHPNSASNTNTRASPIATATSIGTAASPTTATSGSLLSLTPSPGSANENLIKTLHITHPSQVAALQQQSSQQPATQKPPSSKLYATCVICNKQLSNQYNLRVHLETHQNVRYACQVCSHVSRSKDALRKHVSYRHPGTPSPCDPDTKRKRSKGNSYSQLAKQDGLAEQQAAAILNHQQQQQQQQASNLLANLTSQGPLPSFLQSIAAHHKSAALLFNQTASVAALAQAAGCNQATSTTTTTPADPGTTPSNVSTTAGGKRDSAATGSAGESGDEPKMSTEYKAVDSKSDDLSATKQSDKDI</sequence>
<reference evidence="8" key="1">
    <citation type="submission" date="2013-03" db="EMBL/GenBank/DDBJ databases">
        <title>The Genome Sequence of Anopheles christyi ACHKN1017.</title>
        <authorList>
            <consortium name="The Broad Institute Genomics Platform"/>
            <person name="Neafsey D.E."/>
            <person name="Besansky N."/>
            <person name="Walker B."/>
            <person name="Young S.K."/>
            <person name="Zeng Q."/>
            <person name="Gargeya S."/>
            <person name="Fitzgerald M."/>
            <person name="Haas B."/>
            <person name="Abouelleil A."/>
            <person name="Allen A.W."/>
            <person name="Alvarado L."/>
            <person name="Arachchi H.M."/>
            <person name="Berlin A.M."/>
            <person name="Chapman S.B."/>
            <person name="Gainer-Dewar J."/>
            <person name="Goldberg J."/>
            <person name="Griggs A."/>
            <person name="Gujja S."/>
            <person name="Hansen M."/>
            <person name="Howarth C."/>
            <person name="Imamovic A."/>
            <person name="Ireland A."/>
            <person name="Larimer J."/>
            <person name="McCowan C."/>
            <person name="Murphy C."/>
            <person name="Pearson M."/>
            <person name="Poon T.W."/>
            <person name="Priest M."/>
            <person name="Roberts A."/>
            <person name="Saif S."/>
            <person name="Shea T."/>
            <person name="Sisk P."/>
            <person name="Sykes S."/>
            <person name="Wortman J."/>
            <person name="Nusbaum C."/>
            <person name="Birren B."/>
        </authorList>
    </citation>
    <scope>NUCLEOTIDE SEQUENCE [LARGE SCALE GENOMIC DNA]</scope>
    <source>
        <strain evidence="8">ACHKN1017</strain>
    </source>
</reference>
<accession>A0A182KFT6</accession>
<dbReference type="Pfam" id="PF00651">
    <property type="entry name" value="BTB"/>
    <property type="match status" value="1"/>
</dbReference>
<dbReference type="PANTHER" id="PTHR23110">
    <property type="entry name" value="BTB DOMAIN TRANSCRIPTION FACTOR"/>
    <property type="match status" value="1"/>
</dbReference>
<feature type="region of interest" description="Disordered" evidence="4">
    <location>
        <begin position="395"/>
        <end position="436"/>
    </location>
</feature>
<feature type="compositionally biased region" description="Low complexity" evidence="4">
    <location>
        <begin position="418"/>
        <end position="427"/>
    </location>
</feature>
<dbReference type="GO" id="GO:0003006">
    <property type="term" value="P:developmental process involved in reproduction"/>
    <property type="evidence" value="ECO:0007669"/>
    <property type="project" value="UniProtKB-ARBA"/>
</dbReference>
<dbReference type="EnsemblMetazoa" id="ACHR009624-RA">
    <property type="protein sequence ID" value="ACHR009624-PA"/>
    <property type="gene ID" value="ACHR009624"/>
</dbReference>
<dbReference type="GO" id="GO:0048513">
    <property type="term" value="P:animal organ development"/>
    <property type="evidence" value="ECO:0007669"/>
    <property type="project" value="UniProtKB-ARBA"/>
</dbReference>
<evidence type="ECO:0000259" key="6">
    <source>
        <dbReference type="PROSITE" id="PS50157"/>
    </source>
</evidence>
<dbReference type="GO" id="GO:0008270">
    <property type="term" value="F:zinc ion binding"/>
    <property type="evidence" value="ECO:0007669"/>
    <property type="project" value="UniProtKB-KW"/>
</dbReference>
<feature type="compositionally biased region" description="Low complexity" evidence="4">
    <location>
        <begin position="517"/>
        <end position="548"/>
    </location>
</feature>
<dbReference type="Gene3D" id="3.30.160.60">
    <property type="entry name" value="Classic Zinc Finger"/>
    <property type="match status" value="1"/>
</dbReference>
<name>A0A182KFT6_9DIPT</name>
<dbReference type="STRING" id="43041.A0A182KFT6"/>
<evidence type="ECO:0000256" key="2">
    <source>
        <dbReference type="ARBA" id="ARBA00023242"/>
    </source>
</evidence>
<feature type="compositionally biased region" description="Low complexity" evidence="4">
    <location>
        <begin position="229"/>
        <end position="244"/>
    </location>
</feature>
<organism evidence="7 8">
    <name type="scientific">Anopheles christyi</name>
    <dbReference type="NCBI Taxonomy" id="43041"/>
    <lineage>
        <taxon>Eukaryota</taxon>
        <taxon>Metazoa</taxon>
        <taxon>Ecdysozoa</taxon>
        <taxon>Arthropoda</taxon>
        <taxon>Hexapoda</taxon>
        <taxon>Insecta</taxon>
        <taxon>Pterygota</taxon>
        <taxon>Neoptera</taxon>
        <taxon>Endopterygota</taxon>
        <taxon>Diptera</taxon>
        <taxon>Nematocera</taxon>
        <taxon>Culicoidea</taxon>
        <taxon>Culicidae</taxon>
        <taxon>Anophelinae</taxon>
        <taxon>Anopheles</taxon>
    </lineage>
</organism>
<dbReference type="FunFam" id="3.30.710.10:FF:000143">
    <property type="entry name" value="Uncharacterized protein, isoform B"/>
    <property type="match status" value="1"/>
</dbReference>
<dbReference type="InterPro" id="IPR011333">
    <property type="entry name" value="SKP1/BTB/POZ_sf"/>
</dbReference>
<dbReference type="PROSITE" id="PS50097">
    <property type="entry name" value="BTB"/>
    <property type="match status" value="1"/>
</dbReference>
<evidence type="ECO:0000256" key="4">
    <source>
        <dbReference type="SAM" id="MobiDB-lite"/>
    </source>
</evidence>
<keyword evidence="3" id="KW-0863">Zinc-finger</keyword>
<dbReference type="VEuPathDB" id="VectorBase:ACHR009624"/>
<dbReference type="CDD" id="cd18315">
    <property type="entry name" value="BTB_POZ_BAB-like"/>
    <property type="match status" value="1"/>
</dbReference>
<dbReference type="Pfam" id="PF00096">
    <property type="entry name" value="zf-C2H2"/>
    <property type="match status" value="1"/>
</dbReference>
<evidence type="ECO:0000256" key="3">
    <source>
        <dbReference type="PROSITE-ProRule" id="PRU00042"/>
    </source>
</evidence>
<dbReference type="AlphaFoldDB" id="A0A182KFT6"/>
<proteinExistence type="predicted"/>
<reference evidence="7" key="2">
    <citation type="submission" date="2020-05" db="UniProtKB">
        <authorList>
            <consortium name="EnsemblMetazoa"/>
        </authorList>
    </citation>
    <scope>IDENTIFICATION</scope>
    <source>
        <strain evidence="7">ACHKN1017</strain>
    </source>
</reference>
<feature type="domain" description="C2H2-type" evidence="6">
    <location>
        <begin position="589"/>
        <end position="616"/>
    </location>
</feature>
<dbReference type="PROSITE" id="PS00028">
    <property type="entry name" value="ZINC_FINGER_C2H2_1"/>
    <property type="match status" value="1"/>
</dbReference>
<feature type="region of interest" description="Disordered" evidence="4">
    <location>
        <begin position="164"/>
        <end position="193"/>
    </location>
</feature>
<feature type="region of interest" description="Disordered" evidence="4">
    <location>
        <begin position="495"/>
        <end position="548"/>
    </location>
</feature>
<comment type="subcellular location">
    <subcellularLocation>
        <location evidence="1">Nucleus</location>
    </subcellularLocation>
</comment>
<dbReference type="GO" id="GO:0005634">
    <property type="term" value="C:nucleus"/>
    <property type="evidence" value="ECO:0007669"/>
    <property type="project" value="UniProtKB-SubCell"/>
</dbReference>
<dbReference type="SMART" id="SM00225">
    <property type="entry name" value="BTB"/>
    <property type="match status" value="1"/>
</dbReference>
<feature type="domain" description="BTB" evidence="5">
    <location>
        <begin position="78"/>
        <end position="144"/>
    </location>
</feature>
<evidence type="ECO:0008006" key="9">
    <source>
        <dbReference type="Google" id="ProtNLM"/>
    </source>
</evidence>
<dbReference type="InterPro" id="IPR013087">
    <property type="entry name" value="Znf_C2H2_type"/>
</dbReference>
<evidence type="ECO:0000313" key="8">
    <source>
        <dbReference type="Proteomes" id="UP000075881"/>
    </source>
</evidence>
<evidence type="ECO:0000256" key="1">
    <source>
        <dbReference type="ARBA" id="ARBA00004123"/>
    </source>
</evidence>
<protein>
    <recommendedName>
        <fullName evidence="9">BTB domain-containing protein</fullName>
    </recommendedName>
</protein>
<keyword evidence="3" id="KW-0479">Metal-binding</keyword>
<evidence type="ECO:0000313" key="7">
    <source>
        <dbReference type="EnsemblMetazoa" id="ACHR009624-PA"/>
    </source>
</evidence>
<dbReference type="InterPro" id="IPR000210">
    <property type="entry name" value="BTB/POZ_dom"/>
</dbReference>
<dbReference type="InterPro" id="IPR036236">
    <property type="entry name" value="Znf_C2H2_sf"/>
</dbReference>
<keyword evidence="8" id="KW-1185">Reference proteome</keyword>
<feature type="region of interest" description="Disordered" evidence="4">
    <location>
        <begin position="632"/>
        <end position="666"/>
    </location>
</feature>
<feature type="compositionally biased region" description="Basic and acidic residues" evidence="4">
    <location>
        <begin position="777"/>
        <end position="805"/>
    </location>
</feature>
<evidence type="ECO:0000259" key="5">
    <source>
        <dbReference type="PROSITE" id="PS50097"/>
    </source>
</evidence>
<keyword evidence="3" id="KW-0862">Zinc</keyword>
<feature type="region of interest" description="Disordered" evidence="4">
    <location>
        <begin position="227"/>
        <end position="258"/>
    </location>
</feature>
<dbReference type="SUPFAM" id="SSF54695">
    <property type="entry name" value="POZ domain"/>
    <property type="match status" value="1"/>
</dbReference>
<feature type="region of interest" description="Disordered" evidence="4">
    <location>
        <begin position="739"/>
        <end position="805"/>
    </location>
</feature>
<dbReference type="GO" id="GO:0006357">
    <property type="term" value="P:regulation of transcription by RNA polymerase II"/>
    <property type="evidence" value="ECO:0007669"/>
    <property type="project" value="TreeGrafter"/>
</dbReference>
<dbReference type="PANTHER" id="PTHR23110:SF110">
    <property type="entry name" value="AGAP003189-PA"/>
    <property type="match status" value="1"/>
</dbReference>
<dbReference type="PROSITE" id="PS50157">
    <property type="entry name" value="ZINC_FINGER_C2H2_2"/>
    <property type="match status" value="1"/>
</dbReference>
<dbReference type="SUPFAM" id="SSF57667">
    <property type="entry name" value="beta-beta-alpha zinc fingers"/>
    <property type="match status" value="1"/>
</dbReference>
<feature type="region of interest" description="Disordered" evidence="4">
    <location>
        <begin position="31"/>
        <end position="52"/>
    </location>
</feature>
<dbReference type="GO" id="GO:0048666">
    <property type="term" value="P:neuron development"/>
    <property type="evidence" value="ECO:0007669"/>
    <property type="project" value="UniProtKB-ARBA"/>
</dbReference>
<dbReference type="InterPro" id="IPR051095">
    <property type="entry name" value="Dros_DevTransReg"/>
</dbReference>
<dbReference type="Proteomes" id="UP000075881">
    <property type="component" value="Unassembled WGS sequence"/>
</dbReference>
<feature type="compositionally biased region" description="Low complexity" evidence="4">
    <location>
        <begin position="739"/>
        <end position="753"/>
    </location>
</feature>